<accession>A0A163WSW8</accession>
<sequence>MAASGGFAPRVRRSRTGARRRSWPYLVAGAALAVLGVCGATVLVIGPRANSLTSLASRPDWVLAGALPSSGDFPADWGYGLSGSLRRRAFSETTASSTAPQLGPRAVYGPTQCTKVPQLLTHSGAAMAAELDVDRYTQLIARGARIWDWPATGESDEHGPNAHFEISVVPDGSDRIANYLDWLGRCGSYQVTNYDFNGRLKDKRLATTVLDDHWTDNAVVAVVVTRTFVTAGSDEPPATYRVSYYALRGVILECSVYMENAADRELVQRRASQTVQRLRAL</sequence>
<gene>
    <name evidence="2" type="ORF">A4G28_06535</name>
</gene>
<evidence type="ECO:0000313" key="3">
    <source>
        <dbReference type="Proteomes" id="UP000077342"/>
    </source>
</evidence>
<keyword evidence="1" id="KW-0812">Transmembrane</keyword>
<proteinExistence type="predicted"/>
<name>A0A163WSW8_9MYCO</name>
<keyword evidence="3" id="KW-1185">Reference proteome</keyword>
<keyword evidence="1" id="KW-1133">Transmembrane helix</keyword>
<protein>
    <recommendedName>
        <fullName evidence="4">PknH-like extracellular domain-containing protein</fullName>
    </recommendedName>
</protein>
<keyword evidence="1" id="KW-0472">Membrane</keyword>
<dbReference type="EMBL" id="LWCI01000146">
    <property type="protein sequence ID" value="KZS58650.1"/>
    <property type="molecule type" value="Genomic_DNA"/>
</dbReference>
<evidence type="ECO:0008006" key="4">
    <source>
        <dbReference type="Google" id="ProtNLM"/>
    </source>
</evidence>
<feature type="transmembrane region" description="Helical" evidence="1">
    <location>
        <begin position="23"/>
        <end position="45"/>
    </location>
</feature>
<reference evidence="3" key="1">
    <citation type="submission" date="2016-04" db="EMBL/GenBank/DDBJ databases">
        <authorList>
            <person name="Strapagiel D."/>
            <person name="Borowka P."/>
            <person name="Marciniak B."/>
            <person name="Bakula Z."/>
            <person name="Van Ingen J."/>
            <person name="Safianowska A."/>
            <person name="Dziadek J."/>
            <person name="Jagielski T."/>
        </authorList>
    </citation>
    <scope>NUCLEOTIDE SEQUENCE [LARGE SCALE GENOMIC DNA]</scope>
    <source>
        <strain evidence="3">1010001458</strain>
    </source>
</reference>
<evidence type="ECO:0000256" key="1">
    <source>
        <dbReference type="SAM" id="Phobius"/>
    </source>
</evidence>
<dbReference type="Proteomes" id="UP000077342">
    <property type="component" value="Unassembled WGS sequence"/>
</dbReference>
<organism evidence="2 3">
    <name type="scientific">Mycobacterium ostraviense</name>
    <dbReference type="NCBI Taxonomy" id="2738409"/>
    <lineage>
        <taxon>Bacteria</taxon>
        <taxon>Bacillati</taxon>
        <taxon>Actinomycetota</taxon>
        <taxon>Actinomycetes</taxon>
        <taxon>Mycobacteriales</taxon>
        <taxon>Mycobacteriaceae</taxon>
        <taxon>Mycobacterium</taxon>
    </lineage>
</organism>
<comment type="caution">
    <text evidence="2">The sequence shown here is derived from an EMBL/GenBank/DDBJ whole genome shotgun (WGS) entry which is preliminary data.</text>
</comment>
<dbReference type="AlphaFoldDB" id="A0A163WSW8"/>
<evidence type="ECO:0000313" key="2">
    <source>
        <dbReference type="EMBL" id="KZS58650.1"/>
    </source>
</evidence>